<dbReference type="PANTHER" id="PTHR43798:SF33">
    <property type="entry name" value="HYDROLASE, PUTATIVE (AFU_ORTHOLOGUE AFUA_2G14860)-RELATED"/>
    <property type="match status" value="1"/>
</dbReference>
<protein>
    <submittedName>
        <fullName evidence="2">Alpha/beta hydrolase</fullName>
    </submittedName>
</protein>
<keyword evidence="2" id="KW-0378">Hydrolase</keyword>
<dbReference type="InterPro" id="IPR050266">
    <property type="entry name" value="AB_hydrolase_sf"/>
</dbReference>
<dbReference type="PRINTS" id="PR00111">
    <property type="entry name" value="ABHYDROLASE"/>
</dbReference>
<dbReference type="GO" id="GO:0046464">
    <property type="term" value="P:acylglycerol catabolic process"/>
    <property type="evidence" value="ECO:0007669"/>
    <property type="project" value="TreeGrafter"/>
</dbReference>
<dbReference type="EMBL" id="CP066167">
    <property type="protein sequence ID" value="QQD20012.1"/>
    <property type="molecule type" value="Genomic_DNA"/>
</dbReference>
<dbReference type="AlphaFoldDB" id="A0A7T4R459"/>
<accession>A0A7T4R459</accession>
<dbReference type="GO" id="GO:0016020">
    <property type="term" value="C:membrane"/>
    <property type="evidence" value="ECO:0007669"/>
    <property type="project" value="TreeGrafter"/>
</dbReference>
<dbReference type="Proteomes" id="UP000596063">
    <property type="component" value="Chromosome"/>
</dbReference>
<gene>
    <name evidence="2" type="ORF">I6N98_00590</name>
</gene>
<dbReference type="Gene3D" id="3.40.50.1820">
    <property type="entry name" value="alpha/beta hydrolase"/>
    <property type="match status" value="1"/>
</dbReference>
<feature type="domain" description="AB hydrolase-1" evidence="1">
    <location>
        <begin position="62"/>
        <end position="164"/>
    </location>
</feature>
<evidence type="ECO:0000259" key="1">
    <source>
        <dbReference type="Pfam" id="PF00561"/>
    </source>
</evidence>
<name>A0A7T4R459_9GAMM</name>
<evidence type="ECO:0000313" key="3">
    <source>
        <dbReference type="Proteomes" id="UP000596063"/>
    </source>
</evidence>
<dbReference type="InterPro" id="IPR000073">
    <property type="entry name" value="AB_hydrolase_1"/>
</dbReference>
<sequence>MLAWGSVALANSTSTAKSPSYDAQLSDYAYPFAVKTFQLRSQNQALQMAYMYLPAKGERKGVITLLHGKNFNGAYWQDSALFLSEQGFDVLMPDQIGFGKSSKPTDYQYSFAALANNTRALLDKLDIDKTWVLGHSMGGMLASRFALLYPKRTEQLILLNPIGLEDYLRYVEYKDIGFFYRNELKASAEGVLAYQRKNYYDGQWKEDYAALAEPLIGWIQGPDWKQLAQVSARAYDMIFTGPVINEFQHLAVPTTLILGTRDRTGPGRNWKRDGVTRELGRYDRLGAEVKARNPSIELIELKGLGHLPHIEDFATFAAALSNTLNPEK</sequence>
<dbReference type="Pfam" id="PF00561">
    <property type="entry name" value="Abhydrolase_1"/>
    <property type="match status" value="1"/>
</dbReference>
<dbReference type="KEGG" id="snan:I6N98_00590"/>
<evidence type="ECO:0000313" key="2">
    <source>
        <dbReference type="EMBL" id="QQD20012.1"/>
    </source>
</evidence>
<dbReference type="GO" id="GO:0047372">
    <property type="term" value="F:monoacylglycerol lipase activity"/>
    <property type="evidence" value="ECO:0007669"/>
    <property type="project" value="TreeGrafter"/>
</dbReference>
<keyword evidence="3" id="KW-1185">Reference proteome</keyword>
<dbReference type="SUPFAM" id="SSF53474">
    <property type="entry name" value="alpha/beta-Hydrolases"/>
    <property type="match status" value="1"/>
</dbReference>
<dbReference type="PANTHER" id="PTHR43798">
    <property type="entry name" value="MONOACYLGLYCEROL LIPASE"/>
    <property type="match status" value="1"/>
</dbReference>
<reference evidence="2 3" key="1">
    <citation type="submission" date="2020-12" db="EMBL/GenBank/DDBJ databases">
        <authorList>
            <person name="Shan Y."/>
        </authorList>
    </citation>
    <scope>NUCLEOTIDE SEQUENCE [LARGE SCALE GENOMIC DNA]</scope>
    <source>
        <strain evidence="3">csc3.9</strain>
    </source>
</reference>
<dbReference type="InterPro" id="IPR029058">
    <property type="entry name" value="AB_hydrolase_fold"/>
</dbReference>
<proteinExistence type="predicted"/>
<organism evidence="2 3">
    <name type="scientific">Spongiibacter nanhainus</name>
    <dbReference type="NCBI Taxonomy" id="2794344"/>
    <lineage>
        <taxon>Bacteria</taxon>
        <taxon>Pseudomonadati</taxon>
        <taxon>Pseudomonadota</taxon>
        <taxon>Gammaproteobacteria</taxon>
        <taxon>Cellvibrionales</taxon>
        <taxon>Spongiibacteraceae</taxon>
        <taxon>Spongiibacter</taxon>
    </lineage>
</organism>